<dbReference type="InterPro" id="IPR003029">
    <property type="entry name" value="S1_domain"/>
</dbReference>
<dbReference type="GO" id="GO:0046872">
    <property type="term" value="F:metal ion binding"/>
    <property type="evidence" value="ECO:0007669"/>
    <property type="project" value="UniProtKB-KW"/>
</dbReference>
<keyword evidence="9" id="KW-0540">Nuclease</keyword>
<dbReference type="Pfam" id="PF20833">
    <property type="entry name" value="RNase_E_G_Thio"/>
    <property type="match status" value="1"/>
</dbReference>
<dbReference type="CDD" id="cd04453">
    <property type="entry name" value="S1_RNase_E"/>
    <property type="match status" value="1"/>
</dbReference>
<evidence type="ECO:0000256" key="4">
    <source>
        <dbReference type="ARBA" id="ARBA00017719"/>
    </source>
</evidence>
<evidence type="ECO:0000256" key="11">
    <source>
        <dbReference type="ARBA" id="ARBA00022730"/>
    </source>
</evidence>
<evidence type="ECO:0000256" key="6">
    <source>
        <dbReference type="ARBA" id="ARBA00022552"/>
    </source>
</evidence>
<keyword evidence="5" id="KW-0963">Cytoplasm</keyword>
<evidence type="ECO:0000256" key="8">
    <source>
        <dbReference type="ARBA" id="ARBA00022694"/>
    </source>
</evidence>
<keyword evidence="8" id="KW-0819">tRNA processing</keyword>
<dbReference type="Pfam" id="PF00575">
    <property type="entry name" value="S1"/>
    <property type="match status" value="1"/>
</dbReference>
<keyword evidence="7" id="KW-0820">tRNA-binding</keyword>
<evidence type="ECO:0000256" key="10">
    <source>
        <dbReference type="ARBA" id="ARBA00022723"/>
    </source>
</evidence>
<dbReference type="GO" id="GO:0005737">
    <property type="term" value="C:cytoplasm"/>
    <property type="evidence" value="ECO:0007669"/>
    <property type="project" value="UniProtKB-SubCell"/>
</dbReference>
<keyword evidence="18" id="KW-1185">Reference proteome</keyword>
<dbReference type="RefSeq" id="WP_189400868.1">
    <property type="nucleotide sequence ID" value="NZ_BMXA01000003.1"/>
</dbReference>
<sequence length="492" mass="55425">MASKEEILINVTPQETRVAVVENGVLQELHIERTLSRGLVGSIYKGRVVRVLPGMQAAFVDIGLEKNGFLHAADIARSDPVFSGQPAREVPPIQELVHEGKHVYVQVLKDPIGSKGARLTTELSMPSRNLVYLPNGAEIGISQKIDSVEERERLHEIVQRQIEQHELTGGFIIRTLAESVTEEDIANDMLFQRRLWLHVSGRMQDAAPATLIHADVPLSIRTMRDLVHDSLEKIRIDSRESYEKARDFARDFMPELVDKLEYYPGEQPLFGLYSIEAEIEKAMHRKVMLKSGGDLIVDQTEAMTTIDVNTGSYVGRHNQEETLFKTNLEAATEIAHQMRLRNLGGIIIVDFIDMQSQNHKKQVLAALESAFAKDRVKIKITDISPLGLVEITRKRTRESLEQILCEACPTCQGRGTVKTVQTVCYEILREILREDRQYKAQSYTIVAAPSVIDLLLDEEASSLADLQEFIDRPISLRADPLCNQQEYDIALA</sequence>
<dbReference type="InterPro" id="IPR012340">
    <property type="entry name" value="NA-bd_OB-fold"/>
</dbReference>
<dbReference type="EMBL" id="BMXA01000003">
    <property type="protein sequence ID" value="GHA11744.1"/>
    <property type="molecule type" value="Genomic_DNA"/>
</dbReference>
<dbReference type="NCBIfam" id="TIGR00757">
    <property type="entry name" value="RNaseEG"/>
    <property type="match status" value="1"/>
</dbReference>
<dbReference type="InterPro" id="IPR004659">
    <property type="entry name" value="RNase_E/G"/>
</dbReference>
<dbReference type="PROSITE" id="PS50126">
    <property type="entry name" value="S1"/>
    <property type="match status" value="1"/>
</dbReference>
<dbReference type="SUPFAM" id="SSF50249">
    <property type="entry name" value="Nucleic acid-binding proteins"/>
    <property type="match status" value="1"/>
</dbReference>
<accession>A0A918RUL2</accession>
<dbReference type="Proteomes" id="UP000614811">
    <property type="component" value="Unassembled WGS sequence"/>
</dbReference>
<evidence type="ECO:0000256" key="7">
    <source>
        <dbReference type="ARBA" id="ARBA00022555"/>
    </source>
</evidence>
<dbReference type="GO" id="GO:0004519">
    <property type="term" value="F:endonuclease activity"/>
    <property type="evidence" value="ECO:0007669"/>
    <property type="project" value="UniProtKB-KW"/>
</dbReference>
<evidence type="ECO:0000256" key="9">
    <source>
        <dbReference type="ARBA" id="ARBA00022722"/>
    </source>
</evidence>
<feature type="domain" description="S1 motif" evidence="16">
    <location>
        <begin position="41"/>
        <end position="122"/>
    </location>
</feature>
<dbReference type="AlphaFoldDB" id="A0A918RUL2"/>
<dbReference type="NCBIfam" id="NF008689">
    <property type="entry name" value="PRK11712.1"/>
    <property type="match status" value="1"/>
</dbReference>
<evidence type="ECO:0000256" key="15">
    <source>
        <dbReference type="ARBA" id="ARBA00022884"/>
    </source>
</evidence>
<dbReference type="PANTHER" id="PTHR30001:SF0">
    <property type="entry name" value="RIBONUCLEASE G"/>
    <property type="match status" value="1"/>
</dbReference>
<evidence type="ECO:0000313" key="17">
    <source>
        <dbReference type="EMBL" id="GHA11744.1"/>
    </source>
</evidence>
<dbReference type="GO" id="GO:0000049">
    <property type="term" value="F:tRNA binding"/>
    <property type="evidence" value="ECO:0007669"/>
    <property type="project" value="UniProtKB-KW"/>
</dbReference>
<comment type="caution">
    <text evidence="17">The sequence shown here is derived from an EMBL/GenBank/DDBJ whole genome shotgun (WGS) entry which is preliminary data.</text>
</comment>
<keyword evidence="10" id="KW-0479">Metal-binding</keyword>
<evidence type="ECO:0000256" key="13">
    <source>
        <dbReference type="ARBA" id="ARBA00022801"/>
    </source>
</evidence>
<comment type="cofactor">
    <cofactor evidence="1">
        <name>Mg(2+)</name>
        <dbReference type="ChEBI" id="CHEBI:18420"/>
    </cofactor>
</comment>
<dbReference type="InterPro" id="IPR019307">
    <property type="entry name" value="RNA-bd_AU-1/RNase_E/G"/>
</dbReference>
<organism evidence="17 18">
    <name type="scientific">Arenicella chitinivorans</name>
    <dbReference type="NCBI Taxonomy" id="1329800"/>
    <lineage>
        <taxon>Bacteria</taxon>
        <taxon>Pseudomonadati</taxon>
        <taxon>Pseudomonadota</taxon>
        <taxon>Gammaproteobacteria</taxon>
        <taxon>Arenicellales</taxon>
        <taxon>Arenicellaceae</taxon>
        <taxon>Arenicella</taxon>
    </lineage>
</organism>
<evidence type="ECO:0000259" key="16">
    <source>
        <dbReference type="PROSITE" id="PS50126"/>
    </source>
</evidence>
<evidence type="ECO:0000256" key="1">
    <source>
        <dbReference type="ARBA" id="ARBA00001946"/>
    </source>
</evidence>
<dbReference type="GO" id="GO:0008033">
    <property type="term" value="P:tRNA processing"/>
    <property type="evidence" value="ECO:0007669"/>
    <property type="project" value="UniProtKB-KW"/>
</dbReference>
<dbReference type="InterPro" id="IPR048583">
    <property type="entry name" value="RNase_E_G_thioredoxin-like"/>
</dbReference>
<evidence type="ECO:0000256" key="2">
    <source>
        <dbReference type="ARBA" id="ARBA00004496"/>
    </source>
</evidence>
<proteinExistence type="inferred from homology"/>
<dbReference type="PANTHER" id="PTHR30001">
    <property type="entry name" value="RIBONUCLEASE"/>
    <property type="match status" value="1"/>
</dbReference>
<dbReference type="GO" id="GO:0006364">
    <property type="term" value="P:rRNA processing"/>
    <property type="evidence" value="ECO:0007669"/>
    <property type="project" value="UniProtKB-KW"/>
</dbReference>
<keyword evidence="14" id="KW-0460">Magnesium</keyword>
<dbReference type="GO" id="GO:0004540">
    <property type="term" value="F:RNA nuclease activity"/>
    <property type="evidence" value="ECO:0007669"/>
    <property type="project" value="InterPro"/>
</dbReference>
<evidence type="ECO:0000256" key="5">
    <source>
        <dbReference type="ARBA" id="ARBA00022490"/>
    </source>
</evidence>
<keyword evidence="11" id="KW-0699">rRNA-binding</keyword>
<dbReference type="GO" id="GO:0019843">
    <property type="term" value="F:rRNA binding"/>
    <property type="evidence" value="ECO:0007669"/>
    <property type="project" value="UniProtKB-KW"/>
</dbReference>
<comment type="subcellular location">
    <subcellularLocation>
        <location evidence="2">Cytoplasm</location>
    </subcellularLocation>
</comment>
<evidence type="ECO:0000256" key="3">
    <source>
        <dbReference type="ARBA" id="ARBA00005663"/>
    </source>
</evidence>
<comment type="similarity">
    <text evidence="3">Belongs to the RNase E/G family. RNase G subfamily.</text>
</comment>
<dbReference type="Gene3D" id="2.40.50.140">
    <property type="entry name" value="Nucleic acid-binding proteins"/>
    <property type="match status" value="1"/>
</dbReference>
<dbReference type="Pfam" id="PF10150">
    <property type="entry name" value="RNase_E_G"/>
    <property type="match status" value="1"/>
</dbReference>
<keyword evidence="15" id="KW-0694">RNA-binding</keyword>
<reference evidence="17" key="2">
    <citation type="submission" date="2020-09" db="EMBL/GenBank/DDBJ databases">
        <authorList>
            <person name="Sun Q."/>
            <person name="Kim S."/>
        </authorList>
    </citation>
    <scope>NUCLEOTIDE SEQUENCE</scope>
    <source>
        <strain evidence="17">KCTC 12711</strain>
    </source>
</reference>
<reference evidence="17" key="1">
    <citation type="journal article" date="2014" name="Int. J. Syst. Evol. Microbiol.">
        <title>Complete genome sequence of Corynebacterium casei LMG S-19264T (=DSM 44701T), isolated from a smear-ripened cheese.</title>
        <authorList>
            <consortium name="US DOE Joint Genome Institute (JGI-PGF)"/>
            <person name="Walter F."/>
            <person name="Albersmeier A."/>
            <person name="Kalinowski J."/>
            <person name="Ruckert C."/>
        </authorList>
    </citation>
    <scope>NUCLEOTIDE SEQUENCE</scope>
    <source>
        <strain evidence="17">KCTC 12711</strain>
    </source>
</reference>
<keyword evidence="12" id="KW-0255">Endonuclease</keyword>
<dbReference type="Gene3D" id="3.40.1260.20">
    <property type="entry name" value="Ribonuclease E, catalytic domain"/>
    <property type="match status" value="1"/>
</dbReference>
<protein>
    <recommendedName>
        <fullName evidence="4">Ribonuclease G</fullName>
    </recommendedName>
</protein>
<gene>
    <name evidence="17" type="primary">cafA</name>
    <name evidence="17" type="ORF">GCM10008090_21900</name>
</gene>
<evidence type="ECO:0000313" key="18">
    <source>
        <dbReference type="Proteomes" id="UP000614811"/>
    </source>
</evidence>
<name>A0A918RUL2_9GAMM</name>
<evidence type="ECO:0000256" key="12">
    <source>
        <dbReference type="ARBA" id="ARBA00022759"/>
    </source>
</evidence>
<keyword evidence="13" id="KW-0378">Hydrolase</keyword>
<keyword evidence="6" id="KW-0698">rRNA processing</keyword>
<evidence type="ECO:0000256" key="14">
    <source>
        <dbReference type="ARBA" id="ARBA00022842"/>
    </source>
</evidence>
<dbReference type="GO" id="GO:0016787">
    <property type="term" value="F:hydrolase activity"/>
    <property type="evidence" value="ECO:0007669"/>
    <property type="project" value="UniProtKB-KW"/>
</dbReference>
<dbReference type="SMART" id="SM00316">
    <property type="entry name" value="S1"/>
    <property type="match status" value="1"/>
</dbReference>